<dbReference type="OrthoDB" id="424969at2759"/>
<feature type="compositionally biased region" description="Basic and acidic residues" evidence="4">
    <location>
        <begin position="278"/>
        <end position="295"/>
    </location>
</feature>
<feature type="region of interest" description="Disordered" evidence="4">
    <location>
        <begin position="267"/>
        <end position="295"/>
    </location>
</feature>
<organism evidence="5 6">
    <name type="scientific">Cryomyces minteri</name>
    <dbReference type="NCBI Taxonomy" id="331657"/>
    <lineage>
        <taxon>Eukaryota</taxon>
        <taxon>Fungi</taxon>
        <taxon>Dikarya</taxon>
        <taxon>Ascomycota</taxon>
        <taxon>Pezizomycotina</taxon>
        <taxon>Dothideomycetes</taxon>
        <taxon>Dothideomycetes incertae sedis</taxon>
        <taxon>Cryomyces</taxon>
    </lineage>
</organism>
<dbReference type="EMBL" id="NAJN01000161">
    <property type="protein sequence ID" value="TKA78021.1"/>
    <property type="molecule type" value="Genomic_DNA"/>
</dbReference>
<dbReference type="Pfam" id="PF10558">
    <property type="entry name" value="MTP18"/>
    <property type="match status" value="1"/>
</dbReference>
<evidence type="ECO:0000313" key="5">
    <source>
        <dbReference type="EMBL" id="TKA78021.1"/>
    </source>
</evidence>
<proteinExistence type="inferred from homology"/>
<keyword evidence="6" id="KW-1185">Reference proteome</keyword>
<dbReference type="InterPro" id="IPR019560">
    <property type="entry name" value="Mitochondrial_18_kDa_protein"/>
</dbReference>
<sequence>MVKNENGEDLNGIPHVRKEPRPDFSKPLPPTKLPKELEETLNNEEKLWEALYDGTTRESTDSNVRYAAYASRVRTILISAQRYVAYTSDIGESFRPVAHPYLVKGAYAVSWAYLAGDVANEGYKAYLRNQRTLHPELTEHKTGVTSSDKGILARVEDKAKELGASISADSTGPGKVVPIEDYRAVMAQRAIFQSVASMGLPAFTIHSIVKYAGKALKNNKNMRIRTYGPIGLGLAAVPALPFMFDKPVEHAVEWIFHKGFEAVGGPSAVGDRPISGNKELRQAESKAGAAKEKEL</sequence>
<evidence type="ECO:0000256" key="4">
    <source>
        <dbReference type="SAM" id="MobiDB-lite"/>
    </source>
</evidence>
<evidence type="ECO:0000256" key="2">
    <source>
        <dbReference type="ARBA" id="ARBA00017835"/>
    </source>
</evidence>
<dbReference type="GO" id="GO:0005739">
    <property type="term" value="C:mitochondrion"/>
    <property type="evidence" value="ECO:0007669"/>
    <property type="project" value="TreeGrafter"/>
</dbReference>
<protein>
    <recommendedName>
        <fullName evidence="2">Mitochondrial fission process protein 1</fullName>
    </recommendedName>
    <alternativeName>
        <fullName evidence="3">Mitochondrial 18 kDa protein</fullName>
    </alternativeName>
</protein>
<evidence type="ECO:0000256" key="1">
    <source>
        <dbReference type="ARBA" id="ARBA00009224"/>
    </source>
</evidence>
<reference evidence="5 6" key="1">
    <citation type="submission" date="2017-03" db="EMBL/GenBank/DDBJ databases">
        <title>Genomes of endolithic fungi from Antarctica.</title>
        <authorList>
            <person name="Coleine C."/>
            <person name="Masonjones S."/>
            <person name="Stajich J.E."/>
        </authorList>
    </citation>
    <scope>NUCLEOTIDE SEQUENCE [LARGE SCALE GENOMIC DNA]</scope>
    <source>
        <strain evidence="5 6">CCFEE 5187</strain>
    </source>
</reference>
<gene>
    <name evidence="5" type="ORF">B0A49_01603</name>
</gene>
<accession>A0A4U0XN74</accession>
<feature type="region of interest" description="Disordered" evidence="4">
    <location>
        <begin position="1"/>
        <end position="34"/>
    </location>
</feature>
<comment type="similarity">
    <text evidence="1">Belongs to the MTFP1 family.</text>
</comment>
<evidence type="ECO:0000256" key="3">
    <source>
        <dbReference type="ARBA" id="ARBA00029631"/>
    </source>
</evidence>
<name>A0A4U0XN74_9PEZI</name>
<dbReference type="Proteomes" id="UP000308768">
    <property type="component" value="Unassembled WGS sequence"/>
</dbReference>
<comment type="caution">
    <text evidence="5">The sequence shown here is derived from an EMBL/GenBank/DDBJ whole genome shotgun (WGS) entry which is preliminary data.</text>
</comment>
<evidence type="ECO:0000313" key="6">
    <source>
        <dbReference type="Proteomes" id="UP000308768"/>
    </source>
</evidence>
<dbReference type="GO" id="GO:0000266">
    <property type="term" value="P:mitochondrial fission"/>
    <property type="evidence" value="ECO:0007669"/>
    <property type="project" value="TreeGrafter"/>
</dbReference>
<dbReference type="PANTHER" id="PTHR11001:SF2">
    <property type="entry name" value="MITOCHONDRIAL FISSION PROCESS PROTEIN 1"/>
    <property type="match status" value="1"/>
</dbReference>
<dbReference type="AlphaFoldDB" id="A0A4U0XN74"/>
<dbReference type="PANTHER" id="PTHR11001">
    <property type="entry name" value="MITOCHONDRIAL FISSION PROCESS PROTEIN 1"/>
    <property type="match status" value="1"/>
</dbReference>